<dbReference type="GO" id="GO:0005634">
    <property type="term" value="C:nucleus"/>
    <property type="evidence" value="ECO:0007669"/>
    <property type="project" value="TreeGrafter"/>
</dbReference>
<feature type="domain" description="DRBM" evidence="4">
    <location>
        <begin position="169"/>
        <end position="204"/>
    </location>
</feature>
<dbReference type="GO" id="GO:0070920">
    <property type="term" value="P:regulation of regulatory ncRNA processing"/>
    <property type="evidence" value="ECO:0007669"/>
    <property type="project" value="TreeGrafter"/>
</dbReference>
<sequence>QTDKLIEAILEVGVPDSLSEDAGNIATALAEAAVKEEEDSLEEQDVKATPRAGRGSSGGVTPGMYGTPGNVNGSTTKILSSPLSSSSHKVSSSDSLQRSTSPANLMSNLSLNEEGSERPKKERIKRKKMPGEKNLIVGRMIQPKNAVMCLNELCPSATYTSEQEAGAPFCIAVEFLGKTYRGYGTSKQLAKQAAAEAALVSFVQPPEVNSPGNKGKDNDSCTENAENTESKVDCNGSYLSTDSEEGKSTILDGSIESSSQGEAKIKTNRRKQPITDTTPWATIASFALHKLFHNWRDGRVGEQPQFPPYGVPSFGTPVMPTYGGGGLVSPVKGNQASFAQIGSPQSPHVNTTFNEAITAYLGGRAPKVPVGEPTKVPQPAKQLPDDAEKMHPVMLLHQMRPTVKYSIVTTNQDNKPYYTLTSEIDGQTFTGEGLRVKRAKFFLAKDAIQKLFGVTTTVELPA</sequence>
<dbReference type="GO" id="GO:0070578">
    <property type="term" value="C:RISC-loading complex"/>
    <property type="evidence" value="ECO:0007669"/>
    <property type="project" value="TreeGrafter"/>
</dbReference>
<evidence type="ECO:0000256" key="3">
    <source>
        <dbReference type="SAM" id="MobiDB-lite"/>
    </source>
</evidence>
<dbReference type="InterPro" id="IPR051247">
    <property type="entry name" value="RLC_Component"/>
</dbReference>
<dbReference type="PANTHER" id="PTHR46205:SF3">
    <property type="entry name" value="LOQUACIOUS, ISOFORM B"/>
    <property type="match status" value="1"/>
</dbReference>
<feature type="compositionally biased region" description="Polar residues" evidence="3">
    <location>
        <begin position="69"/>
        <end position="78"/>
    </location>
</feature>
<feature type="compositionally biased region" description="Polar residues" evidence="3">
    <location>
        <begin position="97"/>
        <end position="113"/>
    </location>
</feature>
<dbReference type="Proteomes" id="UP001497623">
    <property type="component" value="Unassembled WGS sequence"/>
</dbReference>
<accession>A0AAV2R8P7</accession>
<evidence type="ECO:0000313" key="5">
    <source>
        <dbReference type="EMBL" id="CAL4114972.1"/>
    </source>
</evidence>
<evidence type="ECO:0000256" key="1">
    <source>
        <dbReference type="ARBA" id="ARBA00022884"/>
    </source>
</evidence>
<name>A0AAV2R8P7_MEGNR</name>
<reference evidence="5 6" key="1">
    <citation type="submission" date="2024-05" db="EMBL/GenBank/DDBJ databases">
        <authorList>
            <person name="Wallberg A."/>
        </authorList>
    </citation>
    <scope>NUCLEOTIDE SEQUENCE [LARGE SCALE GENOMIC DNA]</scope>
</reference>
<feature type="compositionally biased region" description="Low complexity" evidence="3">
    <location>
        <begin position="79"/>
        <end position="96"/>
    </location>
</feature>
<dbReference type="GO" id="GO:0030422">
    <property type="term" value="P:siRNA processing"/>
    <property type="evidence" value="ECO:0007669"/>
    <property type="project" value="TreeGrafter"/>
</dbReference>
<evidence type="ECO:0000313" key="6">
    <source>
        <dbReference type="Proteomes" id="UP001497623"/>
    </source>
</evidence>
<dbReference type="InterPro" id="IPR014720">
    <property type="entry name" value="dsRBD_dom"/>
</dbReference>
<dbReference type="AlphaFoldDB" id="A0AAV2R8P7"/>
<dbReference type="SUPFAM" id="SSF54768">
    <property type="entry name" value="dsRNA-binding domain-like"/>
    <property type="match status" value="2"/>
</dbReference>
<proteinExistence type="predicted"/>
<dbReference type="GO" id="GO:0035197">
    <property type="term" value="F:siRNA binding"/>
    <property type="evidence" value="ECO:0007669"/>
    <property type="project" value="TreeGrafter"/>
</dbReference>
<feature type="region of interest" description="Disordered" evidence="3">
    <location>
        <begin position="205"/>
        <end position="270"/>
    </location>
</feature>
<dbReference type="GO" id="GO:0003725">
    <property type="term" value="F:double-stranded RNA binding"/>
    <property type="evidence" value="ECO:0007669"/>
    <property type="project" value="TreeGrafter"/>
</dbReference>
<comment type="caution">
    <text evidence="5">The sequence shown here is derived from an EMBL/GenBank/DDBJ whole genome shotgun (WGS) entry which is preliminary data.</text>
</comment>
<dbReference type="EMBL" id="CAXKWB010015971">
    <property type="protein sequence ID" value="CAL4114972.1"/>
    <property type="molecule type" value="Genomic_DNA"/>
</dbReference>
<keyword evidence="1 2" id="KW-0694">RNA-binding</keyword>
<dbReference type="PROSITE" id="PS50137">
    <property type="entry name" value="DS_RBD"/>
    <property type="match status" value="2"/>
</dbReference>
<dbReference type="Gene3D" id="3.30.160.20">
    <property type="match status" value="2"/>
</dbReference>
<feature type="region of interest" description="Disordered" evidence="3">
    <location>
        <begin position="33"/>
        <end position="131"/>
    </location>
</feature>
<organism evidence="5 6">
    <name type="scientific">Meganyctiphanes norvegica</name>
    <name type="common">Northern krill</name>
    <name type="synonym">Thysanopoda norvegica</name>
    <dbReference type="NCBI Taxonomy" id="48144"/>
    <lineage>
        <taxon>Eukaryota</taxon>
        <taxon>Metazoa</taxon>
        <taxon>Ecdysozoa</taxon>
        <taxon>Arthropoda</taxon>
        <taxon>Crustacea</taxon>
        <taxon>Multicrustacea</taxon>
        <taxon>Malacostraca</taxon>
        <taxon>Eumalacostraca</taxon>
        <taxon>Eucarida</taxon>
        <taxon>Euphausiacea</taxon>
        <taxon>Euphausiidae</taxon>
        <taxon>Meganyctiphanes</taxon>
    </lineage>
</organism>
<dbReference type="GO" id="GO:0016442">
    <property type="term" value="C:RISC complex"/>
    <property type="evidence" value="ECO:0007669"/>
    <property type="project" value="TreeGrafter"/>
</dbReference>
<protein>
    <recommendedName>
        <fullName evidence="4">DRBM domain-containing protein</fullName>
    </recommendedName>
</protein>
<feature type="domain" description="DRBM" evidence="4">
    <location>
        <begin position="378"/>
        <end position="453"/>
    </location>
</feature>
<dbReference type="SMART" id="SM00358">
    <property type="entry name" value="DSRM"/>
    <property type="match status" value="2"/>
</dbReference>
<gene>
    <name evidence="5" type="ORF">MNOR_LOCUS20560</name>
</gene>
<evidence type="ECO:0000256" key="2">
    <source>
        <dbReference type="PROSITE-ProRule" id="PRU00266"/>
    </source>
</evidence>
<dbReference type="GO" id="GO:0005737">
    <property type="term" value="C:cytoplasm"/>
    <property type="evidence" value="ECO:0007669"/>
    <property type="project" value="TreeGrafter"/>
</dbReference>
<keyword evidence="6" id="KW-1185">Reference proteome</keyword>
<evidence type="ECO:0000259" key="4">
    <source>
        <dbReference type="PROSITE" id="PS50137"/>
    </source>
</evidence>
<dbReference type="PANTHER" id="PTHR46205">
    <property type="entry name" value="LOQUACIOUS, ISOFORM B"/>
    <property type="match status" value="1"/>
</dbReference>
<feature type="non-terminal residue" evidence="5">
    <location>
        <position position="1"/>
    </location>
</feature>
<dbReference type="Pfam" id="PF00035">
    <property type="entry name" value="dsrm"/>
    <property type="match status" value="1"/>
</dbReference>